<dbReference type="AlphaFoldDB" id="F4R3Y0"/>
<name>F4R3Y0_MELLP</name>
<dbReference type="ESTHER" id="mellp-f4r3y0">
    <property type="family name" value="Cutinase"/>
</dbReference>
<feature type="signal peptide" evidence="3">
    <location>
        <begin position="1"/>
        <end position="22"/>
    </location>
</feature>
<dbReference type="Pfam" id="PF01083">
    <property type="entry name" value="Cutinase"/>
    <property type="match status" value="1"/>
</dbReference>
<protein>
    <submittedName>
        <fullName evidence="4">Cutinase</fullName>
    </submittedName>
</protein>
<dbReference type="SUPFAM" id="SSF53474">
    <property type="entry name" value="alpha/beta-Hydrolases"/>
    <property type="match status" value="1"/>
</dbReference>
<evidence type="ECO:0000256" key="1">
    <source>
        <dbReference type="ARBA" id="ARBA00022801"/>
    </source>
</evidence>
<dbReference type="Proteomes" id="UP000001072">
    <property type="component" value="Unassembled WGS sequence"/>
</dbReference>
<evidence type="ECO:0000256" key="3">
    <source>
        <dbReference type="SAM" id="SignalP"/>
    </source>
</evidence>
<dbReference type="InParanoid" id="F4R3Y0"/>
<dbReference type="InterPro" id="IPR000675">
    <property type="entry name" value="Cutinase/axe"/>
</dbReference>
<dbReference type="VEuPathDB" id="FungiDB:MELLADRAFT_123631"/>
<evidence type="ECO:0000313" key="5">
    <source>
        <dbReference type="Proteomes" id="UP000001072"/>
    </source>
</evidence>
<dbReference type="GO" id="GO:0052689">
    <property type="term" value="F:carboxylic ester hydrolase activity"/>
    <property type="evidence" value="ECO:0007669"/>
    <property type="project" value="UniProtKB-ARBA"/>
</dbReference>
<organism evidence="5">
    <name type="scientific">Melampsora larici-populina (strain 98AG31 / pathotype 3-4-7)</name>
    <name type="common">Poplar leaf rust fungus</name>
    <dbReference type="NCBI Taxonomy" id="747676"/>
    <lineage>
        <taxon>Eukaryota</taxon>
        <taxon>Fungi</taxon>
        <taxon>Dikarya</taxon>
        <taxon>Basidiomycota</taxon>
        <taxon>Pucciniomycotina</taxon>
        <taxon>Pucciniomycetes</taxon>
        <taxon>Pucciniales</taxon>
        <taxon>Melampsoraceae</taxon>
        <taxon>Melampsora</taxon>
    </lineage>
</organism>
<sequence>MNSINATIILVMCLSLLKVLIAKPLIGGGTGCTTYKIVSARGTGESQVRPTGYRGFINGVLAAVPGGANYEVVYPASVDYTTGPLQGAADANRYLTAQQSQCPEQVYVLIGYSEGVVTQTMRNLSISPNLIVAIVLYGNPYFTSGAPQNMCSARTGSGIASLLGIRMPTQYSSITFDCCLTGDSICQTVGSIIPHLAYAGSSSERAAINFAVARL</sequence>
<dbReference type="KEGG" id="mlr:MELLADRAFT_123631"/>
<dbReference type="GeneID" id="18926437"/>
<feature type="chain" id="PRO_5003317223" evidence="3">
    <location>
        <begin position="23"/>
        <end position="215"/>
    </location>
</feature>
<evidence type="ECO:0000256" key="2">
    <source>
        <dbReference type="ARBA" id="ARBA00023157"/>
    </source>
</evidence>
<reference evidence="5" key="1">
    <citation type="journal article" date="2011" name="Proc. Natl. Acad. Sci. U.S.A.">
        <title>Obligate biotrophy features unraveled by the genomic analysis of rust fungi.</title>
        <authorList>
            <person name="Duplessis S."/>
            <person name="Cuomo C.A."/>
            <person name="Lin Y.-C."/>
            <person name="Aerts A."/>
            <person name="Tisserant E."/>
            <person name="Veneault-Fourrey C."/>
            <person name="Joly D.L."/>
            <person name="Hacquard S."/>
            <person name="Amselem J."/>
            <person name="Cantarel B.L."/>
            <person name="Chiu R."/>
            <person name="Coutinho P.M."/>
            <person name="Feau N."/>
            <person name="Field M."/>
            <person name="Frey P."/>
            <person name="Gelhaye E."/>
            <person name="Goldberg J."/>
            <person name="Grabherr M.G."/>
            <person name="Kodira C.D."/>
            <person name="Kohler A."/>
            <person name="Kuees U."/>
            <person name="Lindquist E.A."/>
            <person name="Lucas S.M."/>
            <person name="Mago R."/>
            <person name="Mauceli E."/>
            <person name="Morin E."/>
            <person name="Murat C."/>
            <person name="Pangilinan J.L."/>
            <person name="Park R."/>
            <person name="Pearson M."/>
            <person name="Quesneville H."/>
            <person name="Rouhier N."/>
            <person name="Sakthikumar S."/>
            <person name="Salamov A.A."/>
            <person name="Schmutz J."/>
            <person name="Selles B."/>
            <person name="Shapiro H."/>
            <person name="Tanguay P."/>
            <person name="Tuskan G.A."/>
            <person name="Henrissat B."/>
            <person name="Van de Peer Y."/>
            <person name="Rouze P."/>
            <person name="Ellis J.G."/>
            <person name="Dodds P.N."/>
            <person name="Schein J.E."/>
            <person name="Zhong S."/>
            <person name="Hamelin R.C."/>
            <person name="Grigoriev I.V."/>
            <person name="Szabo L.J."/>
            <person name="Martin F."/>
        </authorList>
    </citation>
    <scope>NUCLEOTIDE SEQUENCE [LARGE SCALE GENOMIC DNA]</scope>
    <source>
        <strain evidence="5">98AG31 / pathotype 3-4-7</strain>
    </source>
</reference>
<accession>F4R3Y0</accession>
<dbReference type="SMART" id="SM01110">
    <property type="entry name" value="Cutinase"/>
    <property type="match status" value="1"/>
</dbReference>
<dbReference type="RefSeq" id="XP_007404022.1">
    <property type="nucleotide sequence ID" value="XM_007403960.1"/>
</dbReference>
<dbReference type="Gene3D" id="3.40.50.1820">
    <property type="entry name" value="alpha/beta hydrolase"/>
    <property type="match status" value="1"/>
</dbReference>
<keyword evidence="3" id="KW-0732">Signal</keyword>
<dbReference type="PANTHER" id="PTHR33630">
    <property type="entry name" value="CUTINASE RV1984C-RELATED-RELATED"/>
    <property type="match status" value="1"/>
</dbReference>
<keyword evidence="1" id="KW-0378">Hydrolase</keyword>
<dbReference type="OrthoDB" id="2500275at2759"/>
<dbReference type="InterPro" id="IPR029058">
    <property type="entry name" value="AB_hydrolase_fold"/>
</dbReference>
<dbReference type="EMBL" id="GL883090">
    <property type="protein sequence ID" value="EGG13084.1"/>
    <property type="molecule type" value="Genomic_DNA"/>
</dbReference>
<dbReference type="eggNOG" id="ENOG502S6TR">
    <property type="taxonomic scope" value="Eukaryota"/>
</dbReference>
<dbReference type="HOGENOM" id="CLU_040058_6_3_1"/>
<proteinExistence type="predicted"/>
<evidence type="ECO:0000313" key="4">
    <source>
        <dbReference type="EMBL" id="EGG13084.1"/>
    </source>
</evidence>
<keyword evidence="5" id="KW-1185">Reference proteome</keyword>
<gene>
    <name evidence="4" type="ORF">MELLADRAFT_123631</name>
</gene>
<dbReference type="PANTHER" id="PTHR33630:SF9">
    <property type="entry name" value="CUTINASE 4"/>
    <property type="match status" value="1"/>
</dbReference>
<keyword evidence="2" id="KW-1015">Disulfide bond</keyword>